<dbReference type="EMBL" id="ABIK02000015">
    <property type="protein sequence ID" value="EDS74035.1"/>
    <property type="molecule type" value="Genomic_DNA"/>
</dbReference>
<proteinExistence type="predicted"/>
<name>B1C4K6_9FIRM</name>
<organism evidence="1 2">
    <name type="scientific">Thomasclavelia spiroformis DSM 1552</name>
    <dbReference type="NCBI Taxonomy" id="428126"/>
    <lineage>
        <taxon>Bacteria</taxon>
        <taxon>Bacillati</taxon>
        <taxon>Bacillota</taxon>
        <taxon>Erysipelotrichia</taxon>
        <taxon>Erysipelotrichales</taxon>
        <taxon>Coprobacillaceae</taxon>
        <taxon>Thomasclavelia</taxon>
    </lineage>
</organism>
<accession>B1C4K6</accession>
<evidence type="ECO:0000313" key="2">
    <source>
        <dbReference type="Proteomes" id="UP000004910"/>
    </source>
</evidence>
<reference evidence="1" key="1">
    <citation type="submission" date="2008-02" db="EMBL/GenBank/DDBJ databases">
        <authorList>
            <person name="Fulton L."/>
            <person name="Clifton S."/>
            <person name="Fulton B."/>
            <person name="Xu J."/>
            <person name="Minx P."/>
            <person name="Pepin K.H."/>
            <person name="Johnson M."/>
            <person name="Thiruvilangam P."/>
            <person name="Bhonagiri V."/>
            <person name="Nash W.E."/>
            <person name="Mardis E.R."/>
            <person name="Wilson R.K."/>
        </authorList>
    </citation>
    <scope>NUCLEOTIDE SEQUENCE [LARGE SCALE GENOMIC DNA]</scope>
    <source>
        <strain evidence="1">DSM 1552</strain>
    </source>
</reference>
<reference evidence="1" key="2">
    <citation type="submission" date="2014-06" db="EMBL/GenBank/DDBJ databases">
        <title>Draft genome sequence of Clostridium spiroforme (DSM 1552).</title>
        <authorList>
            <person name="Sudarsanam P."/>
            <person name="Ley R."/>
            <person name="Guruge J."/>
            <person name="Turnbaugh P.J."/>
            <person name="Mahowald M."/>
            <person name="Liep D."/>
            <person name="Gordon J."/>
        </authorList>
    </citation>
    <scope>NUCLEOTIDE SEQUENCE</scope>
    <source>
        <strain evidence="1">DSM 1552</strain>
    </source>
</reference>
<gene>
    <name evidence="1" type="ORF">CLOSPI_02461</name>
</gene>
<sequence length="51" mass="5951">METDSLKDKLLKLNDYSIDTLTALACIQARNKIKINVFKFLFDNFIKKTNL</sequence>
<protein>
    <submittedName>
        <fullName evidence="1">Uncharacterized protein</fullName>
    </submittedName>
</protein>
<keyword evidence="2" id="KW-1185">Reference proteome</keyword>
<dbReference type="AlphaFoldDB" id="B1C4K6"/>
<dbReference type="Proteomes" id="UP000004910">
    <property type="component" value="Unassembled WGS sequence"/>
</dbReference>
<comment type="caution">
    <text evidence="1">The sequence shown here is derived from an EMBL/GenBank/DDBJ whole genome shotgun (WGS) entry which is preliminary data.</text>
</comment>
<evidence type="ECO:0000313" key="1">
    <source>
        <dbReference type="EMBL" id="EDS74035.1"/>
    </source>
</evidence>
<dbReference type="RefSeq" id="WP_004610912.1">
    <property type="nucleotide sequence ID" value="NZ_DS562854.1"/>
</dbReference>
<dbReference type="HOGENOM" id="CLU_3097485_0_0_9"/>